<gene>
    <name evidence="1" type="ORF">SAMN05660284_00482</name>
</gene>
<reference evidence="2" key="1">
    <citation type="submission" date="2016-10" db="EMBL/GenBank/DDBJ databases">
        <authorList>
            <person name="Varghese N."/>
            <person name="Submissions S."/>
        </authorList>
    </citation>
    <scope>NUCLEOTIDE SEQUENCE [LARGE SCALE GENOMIC DNA]</scope>
    <source>
        <strain evidence="2">DSM 6150</strain>
    </source>
</reference>
<sequence>MIDCYDPEIAPDPEEWLALDEGSRIEQVERFHRNARIPLPKSARHMHAVIHSIVENQLAMEDQEIVRAVLQRLILEGLTRHDAVHAIGSVLTEHIYDCLHGDSHLPDWTAPYYAELQQLTAEKWRHNH</sequence>
<dbReference type="AlphaFoldDB" id="A0A1I4W7S3"/>
<evidence type="ECO:0008006" key="3">
    <source>
        <dbReference type="Google" id="ProtNLM"/>
    </source>
</evidence>
<protein>
    <recommendedName>
        <fullName evidence="3">DUF1841 family protein</fullName>
    </recommendedName>
</protein>
<evidence type="ECO:0000313" key="1">
    <source>
        <dbReference type="EMBL" id="SFN09270.1"/>
    </source>
</evidence>
<name>A0A1I4W7S3_9NEIS</name>
<keyword evidence="2" id="KW-1185">Reference proteome</keyword>
<proteinExistence type="predicted"/>
<dbReference type="STRING" id="83765.SAMN05660284_00482"/>
<dbReference type="Proteomes" id="UP000242869">
    <property type="component" value="Unassembled WGS sequence"/>
</dbReference>
<dbReference type="RefSeq" id="WP_218142611.1">
    <property type="nucleotide sequence ID" value="NZ_FOVE01000003.1"/>
</dbReference>
<evidence type="ECO:0000313" key="2">
    <source>
        <dbReference type="Proteomes" id="UP000242869"/>
    </source>
</evidence>
<accession>A0A1I4W7S3</accession>
<organism evidence="1 2">
    <name type="scientific">Formivibrio citricus</name>
    <dbReference type="NCBI Taxonomy" id="83765"/>
    <lineage>
        <taxon>Bacteria</taxon>
        <taxon>Pseudomonadati</taxon>
        <taxon>Pseudomonadota</taxon>
        <taxon>Betaproteobacteria</taxon>
        <taxon>Neisseriales</taxon>
        <taxon>Chitinibacteraceae</taxon>
        <taxon>Formivibrio</taxon>
    </lineage>
</organism>
<dbReference type="EMBL" id="FOVE01000003">
    <property type="protein sequence ID" value="SFN09270.1"/>
    <property type="molecule type" value="Genomic_DNA"/>
</dbReference>